<feature type="transmembrane region" description="Helical" evidence="6">
    <location>
        <begin position="126"/>
        <end position="147"/>
    </location>
</feature>
<dbReference type="PANTHER" id="PTHR32322">
    <property type="entry name" value="INNER MEMBRANE TRANSPORTER"/>
    <property type="match status" value="1"/>
</dbReference>
<keyword evidence="3 6" id="KW-0812">Transmembrane</keyword>
<keyword evidence="5 6" id="KW-0472">Membrane</keyword>
<dbReference type="PANTHER" id="PTHR32322:SF2">
    <property type="entry name" value="EAMA DOMAIN-CONTAINING PROTEIN"/>
    <property type="match status" value="1"/>
</dbReference>
<keyword evidence="4 6" id="KW-1133">Transmembrane helix</keyword>
<reference evidence="8" key="1">
    <citation type="submission" date="2021-12" db="EMBL/GenBank/DDBJ databases">
        <title>Alicyclobacillaceae gen. nov., sp. nov., isolated from chalcocite enrichment system.</title>
        <authorList>
            <person name="Jiang Z."/>
        </authorList>
    </citation>
    <scope>NUCLEOTIDE SEQUENCE</scope>
    <source>
        <strain evidence="8">MYW30-H2</strain>
    </source>
</reference>
<evidence type="ECO:0000259" key="7">
    <source>
        <dbReference type="Pfam" id="PF00892"/>
    </source>
</evidence>
<protein>
    <submittedName>
        <fullName evidence="8">EamA family transporter</fullName>
    </submittedName>
</protein>
<accession>A0ABY4CU72</accession>
<dbReference type="Pfam" id="PF00892">
    <property type="entry name" value="EamA"/>
    <property type="match status" value="2"/>
</dbReference>
<gene>
    <name evidence="8" type="ORF">LSG31_23030</name>
</gene>
<evidence type="ECO:0000256" key="1">
    <source>
        <dbReference type="ARBA" id="ARBA00004127"/>
    </source>
</evidence>
<proteinExistence type="inferred from homology"/>
<sequence>MIMVLIGAILWGVSGTAAQVLFQNNGFQPAWLVTVRMGLSGLILVLFSMIGAGTQKTFVIWKRPKDVLYLVVFAVIGLIGVQYSFFVTIALSNAATATILQYLGPVAITLYLALRLRRMPNRWESLAVVLAFVGTCLLITDGRWNAISISPGAVSWGLISALALAFYTMFPQKLIKQYGSAIIVGWAMLIGSVLLSFVTHPWRLQGTWSYWALELVTFVVLFGTLVAFYLYLESLRYITPSETSLLGCAEPLSSAFVAMMFLHVRLGLIAWIGAFCILATVVILSRKSAGR</sequence>
<feature type="transmembrane region" description="Helical" evidence="6">
    <location>
        <begin position="153"/>
        <end position="170"/>
    </location>
</feature>
<feature type="transmembrane region" description="Helical" evidence="6">
    <location>
        <begin position="28"/>
        <end position="47"/>
    </location>
</feature>
<feature type="transmembrane region" description="Helical" evidence="6">
    <location>
        <begin position="208"/>
        <end position="232"/>
    </location>
</feature>
<feature type="transmembrane region" description="Helical" evidence="6">
    <location>
        <begin position="67"/>
        <end position="89"/>
    </location>
</feature>
<dbReference type="InterPro" id="IPR037185">
    <property type="entry name" value="EmrE-like"/>
</dbReference>
<dbReference type="EMBL" id="CP089291">
    <property type="protein sequence ID" value="UOF92962.1"/>
    <property type="molecule type" value="Genomic_DNA"/>
</dbReference>
<dbReference type="Proteomes" id="UP000830167">
    <property type="component" value="Chromosome"/>
</dbReference>
<comment type="similarity">
    <text evidence="2">Belongs to the EamA transporter family.</text>
</comment>
<dbReference type="InterPro" id="IPR050638">
    <property type="entry name" value="AA-Vitamin_Transporters"/>
</dbReference>
<dbReference type="SUPFAM" id="SSF103481">
    <property type="entry name" value="Multidrug resistance efflux transporter EmrE"/>
    <property type="match status" value="2"/>
</dbReference>
<evidence type="ECO:0000256" key="3">
    <source>
        <dbReference type="ARBA" id="ARBA00022692"/>
    </source>
</evidence>
<evidence type="ECO:0000313" key="9">
    <source>
        <dbReference type="Proteomes" id="UP000830167"/>
    </source>
</evidence>
<evidence type="ECO:0000256" key="2">
    <source>
        <dbReference type="ARBA" id="ARBA00007362"/>
    </source>
</evidence>
<feature type="domain" description="EamA" evidence="7">
    <location>
        <begin position="153"/>
        <end position="285"/>
    </location>
</feature>
<evidence type="ECO:0000256" key="4">
    <source>
        <dbReference type="ARBA" id="ARBA00022989"/>
    </source>
</evidence>
<feature type="domain" description="EamA" evidence="7">
    <location>
        <begin position="2"/>
        <end position="139"/>
    </location>
</feature>
<evidence type="ECO:0000256" key="6">
    <source>
        <dbReference type="SAM" id="Phobius"/>
    </source>
</evidence>
<keyword evidence="9" id="KW-1185">Reference proteome</keyword>
<feature type="transmembrane region" description="Helical" evidence="6">
    <location>
        <begin position="268"/>
        <end position="285"/>
    </location>
</feature>
<evidence type="ECO:0000313" key="8">
    <source>
        <dbReference type="EMBL" id="UOF92962.1"/>
    </source>
</evidence>
<name>A0ABY4CU72_9BACL</name>
<feature type="transmembrane region" description="Helical" evidence="6">
    <location>
        <begin position="182"/>
        <end position="202"/>
    </location>
</feature>
<comment type="subcellular location">
    <subcellularLocation>
        <location evidence="1">Endomembrane system</location>
        <topology evidence="1">Multi-pass membrane protein</topology>
    </subcellularLocation>
</comment>
<feature type="transmembrane region" description="Helical" evidence="6">
    <location>
        <begin position="95"/>
        <end position="114"/>
    </location>
</feature>
<organism evidence="8 9">
    <name type="scientific">Fodinisporobacter ferrooxydans</name>
    <dbReference type="NCBI Taxonomy" id="2901836"/>
    <lineage>
        <taxon>Bacteria</taxon>
        <taxon>Bacillati</taxon>
        <taxon>Bacillota</taxon>
        <taxon>Bacilli</taxon>
        <taxon>Bacillales</taxon>
        <taxon>Alicyclobacillaceae</taxon>
        <taxon>Fodinisporobacter</taxon>
    </lineage>
</organism>
<dbReference type="InterPro" id="IPR000620">
    <property type="entry name" value="EamA_dom"/>
</dbReference>
<evidence type="ECO:0000256" key="5">
    <source>
        <dbReference type="ARBA" id="ARBA00023136"/>
    </source>
</evidence>